<protein>
    <submittedName>
        <fullName evidence="2">Uncharacterized protein</fullName>
    </submittedName>
</protein>
<dbReference type="EMBL" id="JAAAIN010000066">
    <property type="protein sequence ID" value="KAG0321378.1"/>
    <property type="molecule type" value="Genomic_DNA"/>
</dbReference>
<comment type="caution">
    <text evidence="2">The sequence shown here is derived from an EMBL/GenBank/DDBJ whole genome shotgun (WGS) entry which is preliminary data.</text>
</comment>
<sequence>MTVIITSAIIATGLFYGSRPKTQPSVFSAYSSKIAAYSYSSLSIDIPARDRAALEKASAYSPPSTPPMLSPSASSTSSFDDGTNGYLADILSTMANANSARRKSQEFFFPNQTTFESAVPHVIRAKDVVLKDHPQVEGAYAEYEELYNSDSTMTKDGRHMVRLL</sequence>
<evidence type="ECO:0000313" key="2">
    <source>
        <dbReference type="EMBL" id="KAG0321378.1"/>
    </source>
</evidence>
<dbReference type="AlphaFoldDB" id="A0A9P6RNC1"/>
<evidence type="ECO:0000313" key="3">
    <source>
        <dbReference type="Proteomes" id="UP000823405"/>
    </source>
</evidence>
<dbReference type="OrthoDB" id="2427966at2759"/>
<name>A0A9P6RNC1_9FUNG</name>
<dbReference type="Proteomes" id="UP000823405">
    <property type="component" value="Unassembled WGS sequence"/>
</dbReference>
<accession>A0A9P6RNC1</accession>
<feature type="region of interest" description="Disordered" evidence="1">
    <location>
        <begin position="57"/>
        <end position="77"/>
    </location>
</feature>
<organism evidence="2 3">
    <name type="scientific">Linnemannia gamsii</name>
    <dbReference type="NCBI Taxonomy" id="64522"/>
    <lineage>
        <taxon>Eukaryota</taxon>
        <taxon>Fungi</taxon>
        <taxon>Fungi incertae sedis</taxon>
        <taxon>Mucoromycota</taxon>
        <taxon>Mortierellomycotina</taxon>
        <taxon>Mortierellomycetes</taxon>
        <taxon>Mortierellales</taxon>
        <taxon>Mortierellaceae</taxon>
        <taxon>Linnemannia</taxon>
    </lineage>
</organism>
<reference evidence="2" key="1">
    <citation type="journal article" date="2020" name="Fungal Divers.">
        <title>Resolving the Mortierellaceae phylogeny through synthesis of multi-gene phylogenetics and phylogenomics.</title>
        <authorList>
            <person name="Vandepol N."/>
            <person name="Liber J."/>
            <person name="Desiro A."/>
            <person name="Na H."/>
            <person name="Kennedy M."/>
            <person name="Barry K."/>
            <person name="Grigoriev I.V."/>
            <person name="Miller A.N."/>
            <person name="O'Donnell K."/>
            <person name="Stajich J.E."/>
            <person name="Bonito G."/>
        </authorList>
    </citation>
    <scope>NUCLEOTIDE SEQUENCE</scope>
    <source>
        <strain evidence="2">NVP60</strain>
    </source>
</reference>
<proteinExistence type="predicted"/>
<keyword evidence="3" id="KW-1185">Reference proteome</keyword>
<evidence type="ECO:0000256" key="1">
    <source>
        <dbReference type="SAM" id="MobiDB-lite"/>
    </source>
</evidence>
<gene>
    <name evidence="2" type="ORF">BGZ97_011534</name>
</gene>